<evidence type="ECO:0000256" key="1">
    <source>
        <dbReference type="ARBA" id="ARBA00004225"/>
    </source>
</evidence>
<protein>
    <recommendedName>
        <fullName evidence="4 15">NADH-ubiquinone oxidoreductase chain 6</fullName>
        <ecNumber evidence="3 15">7.1.1.2</ecNumber>
    </recommendedName>
</protein>
<dbReference type="GO" id="GO:0031966">
    <property type="term" value="C:mitochondrial membrane"/>
    <property type="evidence" value="ECO:0007669"/>
    <property type="project" value="UniProtKB-SubCell"/>
</dbReference>
<evidence type="ECO:0000256" key="15">
    <source>
        <dbReference type="RuleBase" id="RU004430"/>
    </source>
</evidence>
<reference evidence="16" key="1">
    <citation type="submission" date="2017-03" db="EMBL/GenBank/DDBJ databases">
        <title>The complete mitochondrial genomes of four Baikal mollusks from endemic family Baicaliidae (Mollusca: Prosobranchia).</title>
        <authorList>
            <person name="Peretolchina T.E."/>
            <person name="Sitnikova T.Y."/>
            <person name="Sherbakov D.Y."/>
        </authorList>
    </citation>
    <scope>NUCLEOTIDE SEQUENCE</scope>
</reference>
<evidence type="ECO:0000256" key="12">
    <source>
        <dbReference type="ARBA" id="ARBA00023128"/>
    </source>
</evidence>
<dbReference type="Pfam" id="PF00499">
    <property type="entry name" value="Oxidored_q3"/>
    <property type="match status" value="1"/>
</dbReference>
<dbReference type="AlphaFoldDB" id="A0A248RG50"/>
<evidence type="ECO:0000256" key="10">
    <source>
        <dbReference type="ARBA" id="ARBA00022989"/>
    </source>
</evidence>
<evidence type="ECO:0000256" key="14">
    <source>
        <dbReference type="ARBA" id="ARBA00049551"/>
    </source>
</evidence>
<comment type="similarity">
    <text evidence="2 15">Belongs to the complex I subunit 6 family.</text>
</comment>
<keyword evidence="10 15" id="KW-1133">Transmembrane helix</keyword>
<evidence type="ECO:0000256" key="4">
    <source>
        <dbReference type="ARBA" id="ARBA00021095"/>
    </source>
</evidence>
<dbReference type="RefSeq" id="YP_009427760.1">
    <property type="nucleotide sequence ID" value="NC_035869.1"/>
</dbReference>
<keyword evidence="11 15" id="KW-0520">NAD</keyword>
<dbReference type="CTD" id="4541"/>
<keyword evidence="6 15" id="KW-0679">Respiratory chain</keyword>
<evidence type="ECO:0000256" key="13">
    <source>
        <dbReference type="ARBA" id="ARBA00023136"/>
    </source>
</evidence>
<feature type="transmembrane region" description="Helical" evidence="15">
    <location>
        <begin position="131"/>
        <end position="156"/>
    </location>
</feature>
<dbReference type="InterPro" id="IPR001457">
    <property type="entry name" value="NADH_UbQ/plastoQ_OxRdtase_su6"/>
</dbReference>
<geneLocation type="mitochondrion" evidence="16"/>
<dbReference type="InterPro" id="IPR050269">
    <property type="entry name" value="ComplexI_Subunit6"/>
</dbReference>
<comment type="catalytic activity">
    <reaction evidence="14 15">
        <text>a ubiquinone + NADH + 5 H(+)(in) = a ubiquinol + NAD(+) + 4 H(+)(out)</text>
        <dbReference type="Rhea" id="RHEA:29091"/>
        <dbReference type="Rhea" id="RHEA-COMP:9565"/>
        <dbReference type="Rhea" id="RHEA-COMP:9566"/>
        <dbReference type="ChEBI" id="CHEBI:15378"/>
        <dbReference type="ChEBI" id="CHEBI:16389"/>
        <dbReference type="ChEBI" id="CHEBI:17976"/>
        <dbReference type="ChEBI" id="CHEBI:57540"/>
        <dbReference type="ChEBI" id="CHEBI:57945"/>
        <dbReference type="EC" id="7.1.1.2"/>
    </reaction>
</comment>
<dbReference type="PANTHER" id="PTHR11435:SF1">
    <property type="entry name" value="NADH-UBIQUINONE OXIDOREDUCTASE CHAIN 6"/>
    <property type="match status" value="1"/>
</dbReference>
<evidence type="ECO:0000313" key="16">
    <source>
        <dbReference type="EMBL" id="ASU96511.1"/>
    </source>
</evidence>
<keyword evidence="9 15" id="KW-0249">Electron transport</keyword>
<evidence type="ECO:0000256" key="8">
    <source>
        <dbReference type="ARBA" id="ARBA00022967"/>
    </source>
</evidence>
<organism evidence="16">
    <name type="scientific">Baicalia turriformis</name>
    <dbReference type="NCBI Taxonomy" id="96609"/>
    <lineage>
        <taxon>Eukaryota</taxon>
        <taxon>Metazoa</taxon>
        <taxon>Spiralia</taxon>
        <taxon>Lophotrochozoa</taxon>
        <taxon>Mollusca</taxon>
        <taxon>Gastropoda</taxon>
        <taxon>Caenogastropoda</taxon>
        <taxon>Littorinimorpha</taxon>
        <taxon>Rissooidea</taxon>
        <taxon>Baicaliidae</taxon>
        <taxon>Baicalia</taxon>
    </lineage>
</organism>
<proteinExistence type="inferred from homology"/>
<evidence type="ECO:0000256" key="2">
    <source>
        <dbReference type="ARBA" id="ARBA00005698"/>
    </source>
</evidence>
<sequence>MLSMSLLSITACSVLMFPLMGQPLSLGLSIMISTLFLCTLSAMLISSWYAYILFLIYVGGLLVMFAYVASLSPNMLFSKMNLMMFIPITLILATYIFYFYNFTDMPSTELLNNTTESMKMKKYGTEMVSKLYISILIALGSILLLNLIVVVKICFYQQASLRPYKM</sequence>
<accession>A0A248RG50</accession>
<dbReference type="EC" id="7.1.1.2" evidence="3 15"/>
<feature type="transmembrane region" description="Helical" evidence="15">
    <location>
        <begin position="45"/>
        <end position="68"/>
    </location>
</feature>
<dbReference type="PANTHER" id="PTHR11435">
    <property type="entry name" value="NADH UBIQUINONE OXIDOREDUCTASE SUBUNIT ND6"/>
    <property type="match status" value="1"/>
</dbReference>
<keyword evidence="5 15" id="KW-0813">Transport</keyword>
<evidence type="ECO:0000256" key="5">
    <source>
        <dbReference type="ARBA" id="ARBA00022448"/>
    </source>
</evidence>
<evidence type="ECO:0000256" key="11">
    <source>
        <dbReference type="ARBA" id="ARBA00023027"/>
    </source>
</evidence>
<keyword evidence="12 15" id="KW-0496">Mitochondrion</keyword>
<name>A0A248RG50_9CAEN</name>
<comment type="subcellular location">
    <subcellularLocation>
        <location evidence="1 15">Mitochondrion membrane</location>
        <topology evidence="1 15">Multi-pass membrane protein</topology>
    </subcellularLocation>
</comment>
<evidence type="ECO:0000256" key="9">
    <source>
        <dbReference type="ARBA" id="ARBA00022982"/>
    </source>
</evidence>
<feature type="transmembrane region" description="Helical" evidence="15">
    <location>
        <begin position="80"/>
        <end position="100"/>
    </location>
</feature>
<dbReference type="EMBL" id="KY697386">
    <property type="protein sequence ID" value="ASU96511.1"/>
    <property type="molecule type" value="Genomic_DNA"/>
</dbReference>
<evidence type="ECO:0000256" key="6">
    <source>
        <dbReference type="ARBA" id="ARBA00022660"/>
    </source>
</evidence>
<keyword evidence="8 15" id="KW-1278">Translocase</keyword>
<dbReference type="GO" id="GO:0008137">
    <property type="term" value="F:NADH dehydrogenase (ubiquinone) activity"/>
    <property type="evidence" value="ECO:0007669"/>
    <property type="project" value="UniProtKB-UniRule"/>
</dbReference>
<comment type="function">
    <text evidence="15">Core subunit of the mitochondrial membrane respiratory chain NADH dehydrogenase (Complex I) which catalyzes electron transfer from NADH through the respiratory chain, using ubiquinone as an electron acceptor. Essential for the catalytic activity and assembly of complex I.</text>
</comment>
<evidence type="ECO:0000256" key="7">
    <source>
        <dbReference type="ARBA" id="ARBA00022692"/>
    </source>
</evidence>
<keyword evidence="15" id="KW-0830">Ubiquinone</keyword>
<gene>
    <name evidence="16" type="primary">ND6</name>
</gene>
<keyword evidence="7 15" id="KW-0812">Transmembrane</keyword>
<evidence type="ECO:0000256" key="3">
    <source>
        <dbReference type="ARBA" id="ARBA00012944"/>
    </source>
</evidence>
<keyword evidence="13 15" id="KW-0472">Membrane</keyword>
<dbReference type="GeneID" id="33948846"/>